<organism evidence="4">
    <name type="scientific">Volvox carteri f. nagariensis</name>
    <dbReference type="NCBI Taxonomy" id="3068"/>
    <lineage>
        <taxon>Eukaryota</taxon>
        <taxon>Viridiplantae</taxon>
        <taxon>Chlorophyta</taxon>
        <taxon>core chlorophytes</taxon>
        <taxon>Chlorophyceae</taxon>
        <taxon>CS clade</taxon>
        <taxon>Chlamydomonadales</taxon>
        <taxon>Volvocaceae</taxon>
        <taxon>Volvox</taxon>
    </lineage>
</organism>
<dbReference type="InParanoid" id="D8U4A6"/>
<dbReference type="InterPro" id="IPR039367">
    <property type="entry name" value="Och1-like"/>
</dbReference>
<dbReference type="PANTHER" id="PTHR31834">
    <property type="entry name" value="INITIATION-SPECIFIC ALPHA-1,6-MANNOSYLTRANSFERASE"/>
    <property type="match status" value="1"/>
</dbReference>
<dbReference type="PANTHER" id="PTHR31834:SF1">
    <property type="entry name" value="INITIATION-SPECIFIC ALPHA-1,6-MANNOSYLTRANSFERASE"/>
    <property type="match status" value="1"/>
</dbReference>
<dbReference type="KEGG" id="vcn:VOLCADRAFT_105912"/>
<feature type="compositionally biased region" description="Acidic residues" evidence="1">
    <location>
        <begin position="1759"/>
        <end position="1798"/>
    </location>
</feature>
<dbReference type="InterPro" id="IPR029044">
    <property type="entry name" value="Nucleotide-diphossugar_trans"/>
</dbReference>
<dbReference type="InterPro" id="IPR029063">
    <property type="entry name" value="SAM-dependent_MTases_sf"/>
</dbReference>
<feature type="compositionally biased region" description="Gly residues" evidence="1">
    <location>
        <begin position="930"/>
        <end position="948"/>
    </location>
</feature>
<dbReference type="Gene3D" id="3.40.50.150">
    <property type="entry name" value="Vaccinia Virus protein VP39"/>
    <property type="match status" value="1"/>
</dbReference>
<evidence type="ECO:0000256" key="1">
    <source>
        <dbReference type="SAM" id="MobiDB-lite"/>
    </source>
</evidence>
<dbReference type="STRING" id="3068.D8U4A6"/>
<dbReference type="GO" id="GO:0006487">
    <property type="term" value="P:protein N-linked glycosylation"/>
    <property type="evidence" value="ECO:0007669"/>
    <property type="project" value="TreeGrafter"/>
</dbReference>
<gene>
    <name evidence="3" type="ORF">VOLCADRAFT_105912</name>
</gene>
<feature type="compositionally biased region" description="Low complexity" evidence="1">
    <location>
        <begin position="733"/>
        <end position="742"/>
    </location>
</feature>
<dbReference type="Proteomes" id="UP000001058">
    <property type="component" value="Unassembled WGS sequence"/>
</dbReference>
<feature type="region of interest" description="Disordered" evidence="1">
    <location>
        <begin position="1984"/>
        <end position="2007"/>
    </location>
</feature>
<dbReference type="GO" id="GO:0000009">
    <property type="term" value="F:alpha-1,6-mannosyltransferase activity"/>
    <property type="evidence" value="ECO:0007669"/>
    <property type="project" value="InterPro"/>
</dbReference>
<accession>D8U4A6</accession>
<evidence type="ECO:0000313" key="3">
    <source>
        <dbReference type="EMBL" id="EFJ45370.1"/>
    </source>
</evidence>
<dbReference type="GO" id="GO:0000136">
    <property type="term" value="C:mannan polymerase complex"/>
    <property type="evidence" value="ECO:0007669"/>
    <property type="project" value="TreeGrafter"/>
</dbReference>
<dbReference type="GeneID" id="9625814"/>
<dbReference type="EMBL" id="GL378357">
    <property type="protein sequence ID" value="EFJ45370.1"/>
    <property type="molecule type" value="Genomic_DNA"/>
</dbReference>
<dbReference type="SUPFAM" id="SSF53448">
    <property type="entry name" value="Nucleotide-diphospho-sugar transferases"/>
    <property type="match status" value="1"/>
</dbReference>
<sequence length="2007" mass="212939">MDNSETLKAQLDGLLRRFDQSTKQEFQAAADKSELRAPIQASAELVNLVAASMHIRAVLKGGGSGHSTSATDYLVWLRSRSSTRALWLLGLPLVFLIFLQLFSCGPVCELLPVNGASYKDLLELFTEFRFFNPSQGGLRNPAKLADPTPMLIPRYMVILRLGGVYADIDVELRQPLDTVLLPTDTLVVGWEAEVATDAEAFKRHFVRRRQVLQWFFAAAPGHPVLRAACDHIARYARHTFSNNTNRDTLERTGPGMWTDAVLRHAAAHPPTKAGDPWKVRILPRVAFGVHPAGIDGLTPDAKEIVVLHHFLGSWKKRGGWHKRRSVLQILAGVIMAALQRRNEAAKAEEPITPSVLHLFPVSAAFNPPFTIMTHLIGQGDMQSGSDVSAHLTSWGTWQAAMSRPSRRPQVVEALVGALGPPSQGTVLVDVSAGTGFFSLAAAARGHKVVSFETSPRSIEAFSFSIVYNGFEDRIRLYNVSLGAAPSTLCLGERSGDDVVQMGGSDLGSEARQSVPSEPNDATAAATRRGYGDPLLHALPPAECALMTVRQTLAHMLMGSMEAPKSTASLAGPQMAQAEAHPAGAAAGASSQARNNGSGLLWDDALLPYQVGALRLSAHGWEGWILDGAESWLQRHRPGVVLLEYAPALVERSGYPGGGMRLLHRLHDLGYIYAAHTGYVCDERWLNITRALRVGGTPLGQLPGVANIGSNDDKGAGQKADGTMLGAGSGSGAGPSLTATGSSQLARPPTWCKLKPDVFQHLTDRVHPEGAENVLFIHQTHYIVRGRRGTAIDTSRLGATGDAAAAPGKAYVQLAGFHHLNFDCYTLLKDPVPSKAFNCTMLLTALTGLRPGIPPLESARVAFPHATKIHLHLDLLALVSEWPCLETPWSHLTAATTVAAAVATPPAPAPAPAPAEDAGAAGGPSRVSQSGVGGADGRGAGSHGGDGGTVGDDLWRTVEAVRISARLPLRLVWGGRVLSAAEQQRLEQLFKAWSWAQARAGRELSLSWHRIEGGHLAAVVAMSGLRALSLADAYDGPDGWLGACRAAVSLALTSSTGAALDEVSSADALGASGPAAAAAAAREASRSAARFAASFSLPPRELLPVDWHPGLLVWPVWLPTVRQLRLRSPSLAIHGQPPPWLVELRPESPPLQRGLAPPPPQLQEYFHEQLGCGSTSTCVPCPSSRPYFPLLLFPPSHAAAASALPCPAPSLPATPLASLTRLEVGGARPPRWGHWHQRGPRSSGHVREEVGVGSLLTSLAEHAQRAEAAAAAAAATATAVRVPHGLDPLSPRLSPQIAVASLPLLPPPSSLSGPTGFRSLTVLSFQSERLTGADWEALRVLGGLEELRINGWTPGEGLSPCVLQEVEEVDLEARAGEVRDGVTVAERQWRAAGEEEESGVVQGMELGCGVASAGGSSGGGRRLGLLSLPRLRVLMLSLRSAAQLRRLVGGLPQLEVLHLAIKGGAEEGAPCQDEDTQAVQAAAAAVTNKEAALRAWRPLLDCRRLVEVNVLSQRAVEMPLRGDMVAAHLTSAWPRLVVLQYSAGGWSGLDRTGVEALGRVPDKVLVLLPLVPLVAPSVAVTRGCKGSKWRRGLRPLFPPVGGACSSSRSGMWNAARSRREIGAESPQPLQLRRGLPSAAPYAGPGLAAGGGQQAATGCKLFPQSLKLLSLKFCRWQVLGVSLLGAVSRCTSLLELKLTWPEDDPPYIVRRSRHRSASISAEHQRSCQVAGAGRGGGDFPYPSPAPNTSLLHSGPPGASDCGEEYDGDGDEEDKSDDHDDDEEEEEEEEREVEGDGDEAEGQQWAKLAEELIWLERLELNRWATELPLGRRGGGQVGEEGDEGLLVGAAEGARQQQMPEGEGRGEGEVSAGAAAVRAVAADGPMGMAQLVRGVARMRRLHSLKLEDRASGPWGDEVDWSALSQMTALVQLELSGVTRGTASRVLQLARSSLPSCRPLVHVDNEGDMRAEMRRIDLLLGTVAPAAASVESGPSSTSASSLSPPDVSVVFK</sequence>
<dbReference type="OrthoDB" id="411251at2759"/>
<evidence type="ECO:0000313" key="4">
    <source>
        <dbReference type="Proteomes" id="UP000001058"/>
    </source>
</evidence>
<feature type="region of interest" description="Disordered" evidence="1">
    <location>
        <begin position="710"/>
        <end position="743"/>
    </location>
</feature>
<dbReference type="RefSeq" id="XP_002953397.1">
    <property type="nucleotide sequence ID" value="XM_002953351.1"/>
</dbReference>
<feature type="region of interest" description="Disordered" evidence="1">
    <location>
        <begin position="1717"/>
        <end position="1799"/>
    </location>
</feature>
<name>D8U4A6_VOLCA</name>
<reference evidence="3 4" key="1">
    <citation type="journal article" date="2010" name="Science">
        <title>Genomic analysis of organismal complexity in the multicellular green alga Volvox carteri.</title>
        <authorList>
            <person name="Prochnik S.E."/>
            <person name="Umen J."/>
            <person name="Nedelcu A.M."/>
            <person name="Hallmann A."/>
            <person name="Miller S.M."/>
            <person name="Nishii I."/>
            <person name="Ferris P."/>
            <person name="Kuo A."/>
            <person name="Mitros T."/>
            <person name="Fritz-Laylin L.K."/>
            <person name="Hellsten U."/>
            <person name="Chapman J."/>
            <person name="Simakov O."/>
            <person name="Rensing S.A."/>
            <person name="Terry A."/>
            <person name="Pangilinan J."/>
            <person name="Kapitonov V."/>
            <person name="Jurka J."/>
            <person name="Salamov A."/>
            <person name="Shapiro H."/>
            <person name="Schmutz J."/>
            <person name="Grimwood J."/>
            <person name="Lindquist E."/>
            <person name="Lucas S."/>
            <person name="Grigoriev I.V."/>
            <person name="Schmitt R."/>
            <person name="Kirk D."/>
            <person name="Rokhsar D.S."/>
        </authorList>
    </citation>
    <scope>NUCLEOTIDE SEQUENCE [LARGE SCALE GENOMIC DNA]</scope>
    <source>
        <strain evidence="4">f. Nagariensis / Eve</strain>
    </source>
</reference>
<dbReference type="Gene3D" id="3.90.550.20">
    <property type="match status" value="1"/>
</dbReference>
<keyword evidence="2" id="KW-1133">Transmembrane helix</keyword>
<keyword evidence="2" id="KW-0812">Transmembrane</keyword>
<keyword evidence="2" id="KW-0472">Membrane</keyword>
<feature type="region of interest" description="Disordered" evidence="1">
    <location>
        <begin position="903"/>
        <end position="948"/>
    </location>
</feature>
<dbReference type="eggNOG" id="ENOG502RJ0F">
    <property type="taxonomic scope" value="Eukaryota"/>
</dbReference>
<evidence type="ECO:0000256" key="2">
    <source>
        <dbReference type="SAM" id="Phobius"/>
    </source>
</evidence>
<keyword evidence="4" id="KW-1185">Reference proteome</keyword>
<feature type="region of interest" description="Disordered" evidence="1">
    <location>
        <begin position="501"/>
        <end position="524"/>
    </location>
</feature>
<protein>
    <submittedName>
        <fullName evidence="3">Uncharacterized protein</fullName>
    </submittedName>
</protein>
<feature type="transmembrane region" description="Helical" evidence="2">
    <location>
        <begin position="85"/>
        <end position="102"/>
    </location>
</feature>
<proteinExistence type="predicted"/>
<dbReference type="SUPFAM" id="SSF53335">
    <property type="entry name" value="S-adenosyl-L-methionine-dependent methyltransferases"/>
    <property type="match status" value="1"/>
</dbReference>